<evidence type="ECO:0000256" key="1">
    <source>
        <dbReference type="SAM" id="Phobius"/>
    </source>
</evidence>
<feature type="transmembrane region" description="Helical" evidence="1">
    <location>
        <begin position="7"/>
        <end position="31"/>
    </location>
</feature>
<sequence>MIICCCDIVYVLLSCIGLIGLFGAFIGYLTIKLYTYYQKIFYEKIKKYDRVSLYIFGIIFGNIGIYLIVIITILITIIICD</sequence>
<keyword evidence="3" id="KW-1185">Reference proteome</keyword>
<name>A0ABM7NQZ1_9VIRU</name>
<keyword evidence="1" id="KW-0472">Membrane</keyword>
<dbReference type="Proteomes" id="UP001321479">
    <property type="component" value="Segment"/>
</dbReference>
<evidence type="ECO:0000313" key="2">
    <source>
        <dbReference type="EMBL" id="BCS82579.1"/>
    </source>
</evidence>
<evidence type="ECO:0000313" key="3">
    <source>
        <dbReference type="Proteomes" id="UP001321479"/>
    </source>
</evidence>
<protein>
    <submittedName>
        <fullName evidence="2">Uncharacterized protein</fullName>
    </submittedName>
</protein>
<reference evidence="2 3" key="1">
    <citation type="submission" date="2021-02" db="EMBL/GenBank/DDBJ databases">
        <title>Cotonvirus japonicus, which uses Golgi apparatus of host cells for its virion factory, phylogenetically links tailed tupanvirus and icosahedral mimivirus.</title>
        <authorList>
            <person name="Takahashi H."/>
            <person name="Fukaya S."/>
            <person name="Song C."/>
            <person name="Murata K."/>
            <person name="Takemura M."/>
        </authorList>
    </citation>
    <scope>NUCLEOTIDE SEQUENCE [LARGE SCALE GENOMIC DNA]</scope>
</reference>
<keyword evidence="1" id="KW-0812">Transmembrane</keyword>
<proteinExistence type="predicted"/>
<dbReference type="GeneID" id="80557784"/>
<keyword evidence="1" id="KW-1133">Transmembrane helix</keyword>
<dbReference type="RefSeq" id="YP_010841187.1">
    <property type="nucleotide sequence ID" value="NC_079139.1"/>
</dbReference>
<organism evidence="2 3">
    <name type="scientific">Cotonvirus japonicus</name>
    <dbReference type="NCBI Taxonomy" id="2811091"/>
    <lineage>
        <taxon>Viruses</taxon>
        <taxon>Varidnaviria</taxon>
        <taxon>Bamfordvirae</taxon>
        <taxon>Nucleocytoviricota</taxon>
        <taxon>Megaviricetes</taxon>
        <taxon>Imitervirales</taxon>
        <taxon>Mimiviridae</taxon>
        <taxon>Megamimivirinae</taxon>
        <taxon>Cotonvirus</taxon>
        <taxon>Cotonvirus japonicum</taxon>
    </lineage>
</organism>
<feature type="transmembrane region" description="Helical" evidence="1">
    <location>
        <begin position="51"/>
        <end position="80"/>
    </location>
</feature>
<dbReference type="EMBL" id="AP024483">
    <property type="protein sequence ID" value="BCS82579.1"/>
    <property type="molecule type" value="Genomic_DNA"/>
</dbReference>
<accession>A0ABM7NQZ1</accession>